<gene>
    <name evidence="2" type="ORF">D7W81_12415</name>
</gene>
<keyword evidence="1" id="KW-0175">Coiled coil</keyword>
<proteinExistence type="predicted"/>
<evidence type="ECO:0000313" key="3">
    <source>
        <dbReference type="Proteomes" id="UP000267003"/>
    </source>
</evidence>
<sequence>MILPFPSSLARRVRACVLSALTFTFGPSCSEDISSNPTELSAPERQELNQRISDLDAEVTSLEGQLAQQQQR</sequence>
<organism evidence="2 3">
    <name type="scientific">Corallococcus aberystwythensis</name>
    <dbReference type="NCBI Taxonomy" id="2316722"/>
    <lineage>
        <taxon>Bacteria</taxon>
        <taxon>Pseudomonadati</taxon>
        <taxon>Myxococcota</taxon>
        <taxon>Myxococcia</taxon>
        <taxon>Myxococcales</taxon>
        <taxon>Cystobacterineae</taxon>
        <taxon>Myxococcaceae</taxon>
        <taxon>Corallococcus</taxon>
    </lineage>
</organism>
<dbReference type="EMBL" id="RAWK01000061">
    <property type="protein sequence ID" value="RKH68489.1"/>
    <property type="molecule type" value="Genomic_DNA"/>
</dbReference>
<feature type="coiled-coil region" evidence="1">
    <location>
        <begin position="45"/>
        <end position="72"/>
    </location>
</feature>
<keyword evidence="3" id="KW-1185">Reference proteome</keyword>
<dbReference type="RefSeq" id="WP_120555573.1">
    <property type="nucleotide sequence ID" value="NZ_RAWK01000061.1"/>
</dbReference>
<dbReference type="Proteomes" id="UP000267003">
    <property type="component" value="Unassembled WGS sequence"/>
</dbReference>
<comment type="caution">
    <text evidence="2">The sequence shown here is derived from an EMBL/GenBank/DDBJ whole genome shotgun (WGS) entry which is preliminary data.</text>
</comment>
<name>A0A3A8QIC4_9BACT</name>
<reference evidence="3" key="1">
    <citation type="submission" date="2018-09" db="EMBL/GenBank/DDBJ databases">
        <authorList>
            <person name="Livingstone P.G."/>
            <person name="Whitworth D.E."/>
        </authorList>
    </citation>
    <scope>NUCLEOTIDE SEQUENCE [LARGE SCALE GENOMIC DNA]</scope>
    <source>
        <strain evidence="3">AB050A</strain>
    </source>
</reference>
<protein>
    <submittedName>
        <fullName evidence="2">Uncharacterized protein</fullName>
    </submittedName>
</protein>
<accession>A0A3A8QIC4</accession>
<evidence type="ECO:0000256" key="1">
    <source>
        <dbReference type="SAM" id="Coils"/>
    </source>
</evidence>
<dbReference type="AlphaFoldDB" id="A0A3A8QIC4"/>
<evidence type="ECO:0000313" key="2">
    <source>
        <dbReference type="EMBL" id="RKH68489.1"/>
    </source>
</evidence>